<keyword evidence="2" id="KW-1185">Reference proteome</keyword>
<comment type="caution">
    <text evidence="1">The sequence shown here is derived from an EMBL/GenBank/DDBJ whole genome shotgun (WGS) entry which is preliminary data.</text>
</comment>
<reference evidence="1" key="1">
    <citation type="journal article" date="2014" name="Int. J. Syst. Evol. Microbiol.">
        <title>Complete genome sequence of Corynebacterium casei LMG S-19264T (=DSM 44701T), isolated from a smear-ripened cheese.</title>
        <authorList>
            <consortium name="US DOE Joint Genome Institute (JGI-PGF)"/>
            <person name="Walter F."/>
            <person name="Albersmeier A."/>
            <person name="Kalinowski J."/>
            <person name="Ruckert C."/>
        </authorList>
    </citation>
    <scope>NUCLEOTIDE SEQUENCE</scope>
    <source>
        <strain evidence="1">CGMCC 1.15448</strain>
    </source>
</reference>
<name>A0A8J2XRQ6_9BACT</name>
<reference evidence="1" key="2">
    <citation type="submission" date="2020-09" db="EMBL/GenBank/DDBJ databases">
        <authorList>
            <person name="Sun Q."/>
            <person name="Zhou Y."/>
        </authorList>
    </citation>
    <scope>NUCLEOTIDE SEQUENCE</scope>
    <source>
        <strain evidence="1">CGMCC 1.15448</strain>
    </source>
</reference>
<evidence type="ECO:0008006" key="3">
    <source>
        <dbReference type="Google" id="ProtNLM"/>
    </source>
</evidence>
<proteinExistence type="predicted"/>
<dbReference type="AlphaFoldDB" id="A0A8J2XRQ6"/>
<dbReference type="Proteomes" id="UP000607559">
    <property type="component" value="Unassembled WGS sequence"/>
</dbReference>
<gene>
    <name evidence="1" type="ORF">GCM10011511_11590</name>
</gene>
<sequence length="83" mass="9500">MSQRKPKQYFDEGGRLIVKPYRIIDLCAIFDVSYRTMRHWIDTHSAAIGEKEGNYYTAIQVECMLETFGRPHFAEAGSLARGG</sequence>
<evidence type="ECO:0000313" key="2">
    <source>
        <dbReference type="Proteomes" id="UP000607559"/>
    </source>
</evidence>
<dbReference type="EMBL" id="BMJC01000001">
    <property type="protein sequence ID" value="GGA90029.1"/>
    <property type="molecule type" value="Genomic_DNA"/>
</dbReference>
<organism evidence="1 2">
    <name type="scientific">Puia dinghuensis</name>
    <dbReference type="NCBI Taxonomy" id="1792502"/>
    <lineage>
        <taxon>Bacteria</taxon>
        <taxon>Pseudomonadati</taxon>
        <taxon>Bacteroidota</taxon>
        <taxon>Chitinophagia</taxon>
        <taxon>Chitinophagales</taxon>
        <taxon>Chitinophagaceae</taxon>
        <taxon>Puia</taxon>
    </lineage>
</organism>
<protein>
    <recommendedName>
        <fullName evidence="3">DNA-binding protein</fullName>
    </recommendedName>
</protein>
<dbReference type="RefSeq" id="WP_188929439.1">
    <property type="nucleotide sequence ID" value="NZ_BMJC01000001.1"/>
</dbReference>
<accession>A0A8J2XRQ6</accession>
<evidence type="ECO:0000313" key="1">
    <source>
        <dbReference type="EMBL" id="GGA90029.1"/>
    </source>
</evidence>